<reference evidence="1" key="1">
    <citation type="submission" date="2022-10" db="EMBL/GenBank/DDBJ databases">
        <title>The complete genomes of actinobacterial strains from the NBC collection.</title>
        <authorList>
            <person name="Joergensen T.S."/>
            <person name="Alvarez Arevalo M."/>
            <person name="Sterndorff E.B."/>
            <person name="Faurdal D."/>
            <person name="Vuksanovic O."/>
            <person name="Mourched A.-S."/>
            <person name="Charusanti P."/>
            <person name="Shaw S."/>
            <person name="Blin K."/>
            <person name="Weber T."/>
        </authorList>
    </citation>
    <scope>NUCLEOTIDE SEQUENCE</scope>
    <source>
        <strain evidence="1">NBC_01393</strain>
    </source>
</reference>
<dbReference type="Pfam" id="PF12005">
    <property type="entry name" value="DUF3499"/>
    <property type="match status" value="1"/>
</dbReference>
<dbReference type="AlphaFoldDB" id="A0AAU3HWQ9"/>
<proteinExistence type="predicted"/>
<evidence type="ECO:0000313" key="1">
    <source>
        <dbReference type="EMBL" id="WTZ09870.1"/>
    </source>
</evidence>
<name>A0AAU3HWQ9_9ACTN</name>
<accession>A0AAU3HWQ9</accession>
<protein>
    <submittedName>
        <fullName evidence="1">DUF3499 domain-containing protein</fullName>
    </submittedName>
</protein>
<dbReference type="EMBL" id="CP109546">
    <property type="protein sequence ID" value="WTZ09870.1"/>
    <property type="molecule type" value="Genomic_DNA"/>
</dbReference>
<gene>
    <name evidence="1" type="ORF">OG699_18870</name>
</gene>
<sequence length="157" mass="17075">MLRKRCGASHRTTRWDDLGESRRGPLKSAVPSNVVSLVRRCSRTACGRPAVATLTYVYADSTAVLGPLATYAEPHCYDLCAEHSERLTAPRGWEVVRLADSSGPARPSGDDLEALANAVREAARPQKRAVEGGSARSVDPMEVARRGHLRILRSPEN</sequence>
<organism evidence="1">
    <name type="scientific">Streptomyces sp. NBC_01393</name>
    <dbReference type="NCBI Taxonomy" id="2903851"/>
    <lineage>
        <taxon>Bacteria</taxon>
        <taxon>Bacillati</taxon>
        <taxon>Actinomycetota</taxon>
        <taxon>Actinomycetes</taxon>
        <taxon>Kitasatosporales</taxon>
        <taxon>Streptomycetaceae</taxon>
        <taxon>Streptomyces</taxon>
    </lineage>
</organism>
<dbReference type="InterPro" id="IPR021888">
    <property type="entry name" value="DUF3499"/>
</dbReference>